<dbReference type="KEGG" id="pste:PSTEL_25880"/>
<accession>A0A089M0W0</accession>
<dbReference type="GO" id="GO:0008080">
    <property type="term" value="F:N-acetyltransferase activity"/>
    <property type="evidence" value="ECO:0007669"/>
    <property type="project" value="TreeGrafter"/>
</dbReference>
<name>A0A089M0W0_9BACL</name>
<dbReference type="AlphaFoldDB" id="A0A089M0W0"/>
<protein>
    <recommendedName>
        <fullName evidence="1">N-acetyltransferase domain-containing protein</fullName>
    </recommendedName>
</protein>
<evidence type="ECO:0000259" key="1">
    <source>
        <dbReference type="PROSITE" id="PS51186"/>
    </source>
</evidence>
<dbReference type="InterPro" id="IPR000182">
    <property type="entry name" value="GNAT_dom"/>
</dbReference>
<sequence length="149" mass="16661">MSDEAVVRLINRQELPGLLQLYRHLHPDDPDLEPGSLQEQWDVIMNDPGMKIIVVERDGMLVASCVLLVALNLTRGARPFGLIENVVTHSGFRKLGYGRMALDYAVEYARGQNCYKVMLLTGSKMEGVHTFYESCGFQKGTKTGFVLSL</sequence>
<feature type="domain" description="N-acetyltransferase" evidence="1">
    <location>
        <begin position="5"/>
        <end position="149"/>
    </location>
</feature>
<evidence type="ECO:0000313" key="3">
    <source>
        <dbReference type="Proteomes" id="UP000029507"/>
    </source>
</evidence>
<keyword evidence="3" id="KW-1185">Reference proteome</keyword>
<dbReference type="Proteomes" id="UP000029507">
    <property type="component" value="Chromosome"/>
</dbReference>
<dbReference type="STRING" id="169760.PSTEL_25880"/>
<proteinExistence type="predicted"/>
<organism evidence="2 3">
    <name type="scientific">Paenibacillus stellifer</name>
    <dbReference type="NCBI Taxonomy" id="169760"/>
    <lineage>
        <taxon>Bacteria</taxon>
        <taxon>Bacillati</taxon>
        <taxon>Bacillota</taxon>
        <taxon>Bacilli</taxon>
        <taxon>Bacillales</taxon>
        <taxon>Paenibacillaceae</taxon>
        <taxon>Paenibacillus</taxon>
    </lineage>
</organism>
<dbReference type="Pfam" id="PF00583">
    <property type="entry name" value="Acetyltransf_1"/>
    <property type="match status" value="1"/>
</dbReference>
<reference evidence="2 3" key="1">
    <citation type="submission" date="2014-08" db="EMBL/GenBank/DDBJ databases">
        <title>Comparative genomics of the Paenibacillus odorifer group.</title>
        <authorList>
            <person name="den Bakker H.C."/>
            <person name="Tsai Y.-C."/>
            <person name="Martin N."/>
            <person name="Korlach J."/>
            <person name="Wiedmann M."/>
        </authorList>
    </citation>
    <scope>NUCLEOTIDE SEQUENCE [LARGE SCALE GENOMIC DNA]</scope>
    <source>
        <strain evidence="2 3">DSM 14472</strain>
    </source>
</reference>
<dbReference type="Gene3D" id="3.40.630.30">
    <property type="match status" value="1"/>
</dbReference>
<dbReference type="PANTHER" id="PTHR13355">
    <property type="entry name" value="GLUCOSAMINE 6-PHOSPHATE N-ACETYLTRANSFERASE"/>
    <property type="match status" value="1"/>
</dbReference>
<dbReference type="SUPFAM" id="SSF55729">
    <property type="entry name" value="Acyl-CoA N-acyltransferases (Nat)"/>
    <property type="match status" value="1"/>
</dbReference>
<evidence type="ECO:0000313" key="2">
    <source>
        <dbReference type="EMBL" id="AIQ66035.1"/>
    </source>
</evidence>
<dbReference type="InterPro" id="IPR039143">
    <property type="entry name" value="GNPNAT1-like"/>
</dbReference>
<dbReference type="HOGENOM" id="CLU_013985_34_5_9"/>
<dbReference type="PANTHER" id="PTHR13355:SF15">
    <property type="entry name" value="GCN5-RELATED N-ACETYLTRANSFERASE 3, CHLOROPLASTIC"/>
    <property type="match status" value="1"/>
</dbReference>
<gene>
    <name evidence="2" type="ORF">PSTEL_25880</name>
</gene>
<dbReference type="CDD" id="cd04301">
    <property type="entry name" value="NAT_SF"/>
    <property type="match status" value="1"/>
</dbReference>
<dbReference type="EMBL" id="CP009286">
    <property type="protein sequence ID" value="AIQ66035.1"/>
    <property type="molecule type" value="Genomic_DNA"/>
</dbReference>
<dbReference type="InterPro" id="IPR016181">
    <property type="entry name" value="Acyl_CoA_acyltransferase"/>
</dbReference>
<dbReference type="PROSITE" id="PS51186">
    <property type="entry name" value="GNAT"/>
    <property type="match status" value="1"/>
</dbReference>
<dbReference type="OrthoDB" id="9797826at2"/>
<dbReference type="RefSeq" id="WP_038699545.1">
    <property type="nucleotide sequence ID" value="NZ_CP009286.1"/>
</dbReference>